<sequence>LDTPSLSLRGESAPAAAYGAAIVGGDNGRVNAVLISQGQLIWQQRISQVTSSTEIGRLNDVDTTPVISDGVIYAIAYNGNLVALDMRSGQILWKRDLGSVNEMVVYGDQIYMVDQ</sequence>
<proteinExistence type="predicted"/>
<gene>
    <name evidence="2" type="ORF">H6P72_26010</name>
</gene>
<comment type="caution">
    <text evidence="2">The sequence shown here is derived from an EMBL/GenBank/DDBJ whole genome shotgun (WGS) entry which is preliminary data.</text>
</comment>
<feature type="non-terminal residue" evidence="2">
    <location>
        <position position="1"/>
    </location>
</feature>
<feature type="non-terminal residue" evidence="2">
    <location>
        <position position="115"/>
    </location>
</feature>
<dbReference type="SMART" id="SM00564">
    <property type="entry name" value="PQQ"/>
    <property type="match status" value="2"/>
</dbReference>
<dbReference type="SUPFAM" id="SSF50998">
    <property type="entry name" value="Quinoprotein alcohol dehydrogenase-like"/>
    <property type="match status" value="1"/>
</dbReference>
<dbReference type="Proteomes" id="UP000586346">
    <property type="component" value="Unassembled WGS sequence"/>
</dbReference>
<dbReference type="RefSeq" id="WP_185665848.1">
    <property type="nucleotide sequence ID" value="NZ_JACLAH010000092.1"/>
</dbReference>
<dbReference type="PANTHER" id="PTHR34512:SF30">
    <property type="entry name" value="OUTER MEMBRANE PROTEIN ASSEMBLY FACTOR BAMB"/>
    <property type="match status" value="1"/>
</dbReference>
<dbReference type="InterPro" id="IPR002372">
    <property type="entry name" value="PQQ_rpt_dom"/>
</dbReference>
<accession>A0ABR6U3L3</accession>
<dbReference type="InterPro" id="IPR015943">
    <property type="entry name" value="WD40/YVTN_repeat-like_dom_sf"/>
</dbReference>
<feature type="domain" description="Pyrrolo-quinoline quinone repeat" evidence="1">
    <location>
        <begin position="4"/>
        <end position="114"/>
    </location>
</feature>
<keyword evidence="3" id="KW-1185">Reference proteome</keyword>
<dbReference type="InterPro" id="IPR011047">
    <property type="entry name" value="Quinoprotein_ADH-like_sf"/>
</dbReference>
<dbReference type="InterPro" id="IPR018391">
    <property type="entry name" value="PQQ_b-propeller_rpt"/>
</dbReference>
<dbReference type="EMBL" id="JACLAH010000092">
    <property type="protein sequence ID" value="MBC2650021.1"/>
    <property type="molecule type" value="Genomic_DNA"/>
</dbReference>
<name>A0ABR6U3L3_CITBR</name>
<organism evidence="2 3">
    <name type="scientific">Citrobacter braakii</name>
    <dbReference type="NCBI Taxonomy" id="57706"/>
    <lineage>
        <taxon>Bacteria</taxon>
        <taxon>Pseudomonadati</taxon>
        <taxon>Pseudomonadota</taxon>
        <taxon>Gammaproteobacteria</taxon>
        <taxon>Enterobacterales</taxon>
        <taxon>Enterobacteriaceae</taxon>
        <taxon>Citrobacter</taxon>
        <taxon>Citrobacter freundii complex</taxon>
    </lineage>
</organism>
<dbReference type="PANTHER" id="PTHR34512">
    <property type="entry name" value="CELL SURFACE PROTEIN"/>
    <property type="match status" value="1"/>
</dbReference>
<evidence type="ECO:0000313" key="2">
    <source>
        <dbReference type="EMBL" id="MBC2650021.1"/>
    </source>
</evidence>
<dbReference type="Pfam" id="PF13360">
    <property type="entry name" value="PQQ_2"/>
    <property type="match status" value="1"/>
</dbReference>
<protein>
    <submittedName>
        <fullName evidence="2">PQQ-binding-like beta-propeller repeat protein</fullName>
    </submittedName>
</protein>
<dbReference type="Gene3D" id="2.130.10.10">
    <property type="entry name" value="YVTN repeat-like/Quinoprotein amine dehydrogenase"/>
    <property type="match status" value="1"/>
</dbReference>
<evidence type="ECO:0000313" key="3">
    <source>
        <dbReference type="Proteomes" id="UP000586346"/>
    </source>
</evidence>
<evidence type="ECO:0000259" key="1">
    <source>
        <dbReference type="Pfam" id="PF13360"/>
    </source>
</evidence>
<reference evidence="2 3" key="1">
    <citation type="submission" date="2020-08" db="EMBL/GenBank/DDBJ databases">
        <title>Emergence and comparative genomics analysis of Citrobacter in Fennec fox imported from North Africa to China.</title>
        <authorList>
            <person name="Zheng B."/>
        </authorList>
    </citation>
    <scope>NUCLEOTIDE SEQUENCE [LARGE SCALE GENOMIC DNA]</scope>
    <source>
        <strain evidence="2 3">FF371</strain>
    </source>
</reference>